<dbReference type="Proteomes" id="UP000887566">
    <property type="component" value="Unplaced"/>
</dbReference>
<protein>
    <submittedName>
        <fullName evidence="2">Uncharacterized protein</fullName>
    </submittedName>
</protein>
<reference evidence="2" key="1">
    <citation type="submission" date="2022-11" db="UniProtKB">
        <authorList>
            <consortium name="WormBaseParasite"/>
        </authorList>
    </citation>
    <scope>IDENTIFICATION</scope>
</reference>
<proteinExistence type="predicted"/>
<dbReference type="WBParaSite" id="PSAMB.scaffold16162size1394.g36822.t1">
    <property type="protein sequence ID" value="PSAMB.scaffold16162size1394.g36822.t1"/>
    <property type="gene ID" value="PSAMB.scaffold16162size1394.g36822"/>
</dbReference>
<accession>A0A914V7C0</accession>
<dbReference type="AlphaFoldDB" id="A0A914V7C0"/>
<evidence type="ECO:0000313" key="1">
    <source>
        <dbReference type="Proteomes" id="UP000887566"/>
    </source>
</evidence>
<name>A0A914V7C0_9BILA</name>
<evidence type="ECO:0000313" key="2">
    <source>
        <dbReference type="WBParaSite" id="PSAMB.scaffold16162size1394.g36822.t1"/>
    </source>
</evidence>
<keyword evidence="1" id="KW-1185">Reference proteome</keyword>
<organism evidence="1 2">
    <name type="scientific">Plectus sambesii</name>
    <dbReference type="NCBI Taxonomy" id="2011161"/>
    <lineage>
        <taxon>Eukaryota</taxon>
        <taxon>Metazoa</taxon>
        <taxon>Ecdysozoa</taxon>
        <taxon>Nematoda</taxon>
        <taxon>Chromadorea</taxon>
        <taxon>Plectida</taxon>
        <taxon>Plectina</taxon>
        <taxon>Plectoidea</taxon>
        <taxon>Plectidae</taxon>
        <taxon>Plectus</taxon>
    </lineage>
</organism>
<sequence>MSGFHYNQFPFPFYDAKFQRAFQKSVPELFWKRELLFECNRAVDTDDIADYISQFGQLEILPRGAAPAPSFFVPQEKWNDLLQLDIRPPEGYYFDTLTEADIPA</sequence>